<dbReference type="InterPro" id="IPR012338">
    <property type="entry name" value="Beta-lactam/transpept-like"/>
</dbReference>
<dbReference type="EMBL" id="SOAZ01000021">
    <property type="protein sequence ID" value="TDT51120.1"/>
    <property type="molecule type" value="Genomic_DNA"/>
</dbReference>
<evidence type="ECO:0000256" key="7">
    <source>
        <dbReference type="PIRSR" id="PIRSR618044-1"/>
    </source>
</evidence>
<feature type="domain" description="Peptidase S11 D-alanyl-D-alanine carboxypeptidase A N-terminal" evidence="10">
    <location>
        <begin position="28"/>
        <end position="263"/>
    </location>
</feature>
<gene>
    <name evidence="11" type="ORF">EDD71_12146</name>
</gene>
<keyword evidence="6" id="KW-0961">Cell wall biogenesis/degradation</keyword>
<dbReference type="RefSeq" id="WP_133628848.1">
    <property type="nucleotide sequence ID" value="NZ_SOAZ01000021.1"/>
</dbReference>
<evidence type="ECO:0000256" key="6">
    <source>
        <dbReference type="ARBA" id="ARBA00023316"/>
    </source>
</evidence>
<evidence type="ECO:0000256" key="8">
    <source>
        <dbReference type="PIRSR" id="PIRSR618044-2"/>
    </source>
</evidence>
<feature type="binding site" evidence="8">
    <location>
        <position position="227"/>
    </location>
    <ligand>
        <name>substrate</name>
    </ligand>
</feature>
<dbReference type="Pfam" id="PF00768">
    <property type="entry name" value="Peptidase_S11"/>
    <property type="match status" value="1"/>
</dbReference>
<evidence type="ECO:0000256" key="2">
    <source>
        <dbReference type="ARBA" id="ARBA00022729"/>
    </source>
</evidence>
<feature type="active site" evidence="7">
    <location>
        <position position="116"/>
    </location>
</feature>
<dbReference type="PRINTS" id="PR00725">
    <property type="entry name" value="DADACBPTASE1"/>
</dbReference>
<dbReference type="OrthoDB" id="1701915at2"/>
<name>A0A4R7KB63_9CLOT</name>
<dbReference type="InterPro" id="IPR001967">
    <property type="entry name" value="Peptidase_S11_N"/>
</dbReference>
<keyword evidence="11" id="KW-0121">Carboxypeptidase</keyword>
<comment type="similarity">
    <text evidence="1 9">Belongs to the peptidase S11 family.</text>
</comment>
<keyword evidence="3" id="KW-0378">Hydrolase</keyword>
<evidence type="ECO:0000256" key="3">
    <source>
        <dbReference type="ARBA" id="ARBA00022801"/>
    </source>
</evidence>
<dbReference type="GO" id="GO:0009252">
    <property type="term" value="P:peptidoglycan biosynthetic process"/>
    <property type="evidence" value="ECO:0007669"/>
    <property type="project" value="UniProtKB-KW"/>
</dbReference>
<feature type="active site" description="Proton acceptor" evidence="7">
    <location>
        <position position="57"/>
    </location>
</feature>
<keyword evidence="12" id="KW-1185">Reference proteome</keyword>
<evidence type="ECO:0000256" key="5">
    <source>
        <dbReference type="ARBA" id="ARBA00022984"/>
    </source>
</evidence>
<reference evidence="11 12" key="1">
    <citation type="submission" date="2019-03" db="EMBL/GenBank/DDBJ databases">
        <title>Genomic Encyclopedia of Type Strains, Phase IV (KMG-IV): sequencing the most valuable type-strain genomes for metagenomic binning, comparative biology and taxonomic classification.</title>
        <authorList>
            <person name="Goeker M."/>
        </authorList>
    </citation>
    <scope>NUCLEOTIDE SEQUENCE [LARGE SCALE GENOMIC DNA]</scope>
    <source>
        <strain evidence="11 12">DSM 24455</strain>
    </source>
</reference>
<protein>
    <submittedName>
        <fullName evidence="11">D-alanyl-D-alanine carboxypeptidase (Penicillin-binding protein 5/6)</fullName>
    </submittedName>
</protein>
<evidence type="ECO:0000256" key="9">
    <source>
        <dbReference type="RuleBase" id="RU004016"/>
    </source>
</evidence>
<keyword evidence="2" id="KW-0732">Signal</keyword>
<dbReference type="GO" id="GO:0009002">
    <property type="term" value="F:serine-type D-Ala-D-Ala carboxypeptidase activity"/>
    <property type="evidence" value="ECO:0007669"/>
    <property type="project" value="InterPro"/>
</dbReference>
<dbReference type="AlphaFoldDB" id="A0A4R7KB63"/>
<dbReference type="GO" id="GO:0006508">
    <property type="term" value="P:proteolysis"/>
    <property type="evidence" value="ECO:0007669"/>
    <property type="project" value="InterPro"/>
</dbReference>
<evidence type="ECO:0000313" key="11">
    <source>
        <dbReference type="EMBL" id="TDT51120.1"/>
    </source>
</evidence>
<dbReference type="GO" id="GO:0071555">
    <property type="term" value="P:cell wall organization"/>
    <property type="evidence" value="ECO:0007669"/>
    <property type="project" value="UniProtKB-KW"/>
</dbReference>
<evidence type="ECO:0000256" key="1">
    <source>
        <dbReference type="ARBA" id="ARBA00007164"/>
    </source>
</evidence>
<keyword evidence="11" id="KW-0645">Protease</keyword>
<dbReference type="SUPFAM" id="SSF56601">
    <property type="entry name" value="beta-lactamase/transpeptidase-like"/>
    <property type="match status" value="1"/>
</dbReference>
<accession>A0A4R7KB63</accession>
<dbReference type="InterPro" id="IPR018044">
    <property type="entry name" value="Peptidase_S11"/>
</dbReference>
<keyword evidence="4" id="KW-0133">Cell shape</keyword>
<evidence type="ECO:0000259" key="10">
    <source>
        <dbReference type="Pfam" id="PF00768"/>
    </source>
</evidence>
<keyword evidence="5" id="KW-0573">Peptidoglycan synthesis</keyword>
<evidence type="ECO:0000256" key="4">
    <source>
        <dbReference type="ARBA" id="ARBA00022960"/>
    </source>
</evidence>
<dbReference type="Gene3D" id="3.40.710.10">
    <property type="entry name" value="DD-peptidase/beta-lactamase superfamily"/>
    <property type="match status" value="1"/>
</dbReference>
<proteinExistence type="inferred from homology"/>
<evidence type="ECO:0000313" key="12">
    <source>
        <dbReference type="Proteomes" id="UP000295325"/>
    </source>
</evidence>
<comment type="caution">
    <text evidence="11">The sequence shown here is derived from an EMBL/GenBank/DDBJ whole genome shotgun (WGS) entry which is preliminary data.</text>
</comment>
<feature type="active site" description="Acyl-ester intermediate" evidence="7">
    <location>
        <position position="54"/>
    </location>
</feature>
<organism evidence="11 12">
    <name type="scientific">Fonticella tunisiensis</name>
    <dbReference type="NCBI Taxonomy" id="1096341"/>
    <lineage>
        <taxon>Bacteria</taxon>
        <taxon>Bacillati</taxon>
        <taxon>Bacillota</taxon>
        <taxon>Clostridia</taxon>
        <taxon>Eubacteriales</taxon>
        <taxon>Clostridiaceae</taxon>
        <taxon>Fonticella</taxon>
    </lineage>
</organism>
<dbReference type="GO" id="GO:0008360">
    <property type="term" value="P:regulation of cell shape"/>
    <property type="evidence" value="ECO:0007669"/>
    <property type="project" value="UniProtKB-KW"/>
</dbReference>
<dbReference type="PANTHER" id="PTHR21581:SF11">
    <property type="entry name" value="D-ALANYL-D-ALANINE CARBOXYPEPTIDASE DACA"/>
    <property type="match status" value="1"/>
</dbReference>
<sequence>MVKKVFYVILVFLLLSHRVLAYEAGSYKAAVLIEANSGRILYEYNKDVQLPQASITKLMTYYVMKDLINKNNIDLNRAVKIDLSGIKMDPSWSQLGIKTGDEITLDNLIKSLLIVSANDSALVLERLYNSPDFSGGSFINAMNERAREIGMTKTRYVNSTGLTDRINNKKYYNITSAYDTAILASDLLKKYPEIIEITKTKVFKYRGRDYENWNRLLWNNPRVDGLKTGHTIEAGYCLVSTEDLTDLNGGGKPFRLVAVILGAPSDSDRLNESIRLLKYGENNFQNKVVVKKGDKFRLDSELYKGGYVEGEASEDLYFVSAKDESIGKYVKFNERLPRKIRKGDVIGTVEIKNQRTGEVKASNIYASGDFKQVSIFMRIFMFIRHLFD</sequence>
<dbReference type="PANTHER" id="PTHR21581">
    <property type="entry name" value="D-ALANYL-D-ALANINE CARBOXYPEPTIDASE"/>
    <property type="match status" value="1"/>
</dbReference>
<dbReference type="Proteomes" id="UP000295325">
    <property type="component" value="Unassembled WGS sequence"/>
</dbReference>